<proteinExistence type="predicted"/>
<keyword evidence="3" id="KW-1185">Reference proteome</keyword>
<dbReference type="STRING" id="695939.SAMN00790413_03521"/>
<evidence type="ECO:0000313" key="3">
    <source>
        <dbReference type="Proteomes" id="UP000192582"/>
    </source>
</evidence>
<dbReference type="RefSeq" id="WP_170928602.1">
    <property type="nucleotide sequence ID" value="NZ_FWWU01000008.1"/>
</dbReference>
<protein>
    <submittedName>
        <fullName evidence="2">Uncharacterized protein</fullName>
    </submittedName>
</protein>
<feature type="compositionally biased region" description="Pro residues" evidence="1">
    <location>
        <begin position="8"/>
        <end position="17"/>
    </location>
</feature>
<sequence>MSDTNSPSTPPTPPPAPDGKISMWSGLLGPHDGCPRRGLLGLIRRMFGLQ</sequence>
<name>A0A1W1UXJ6_9DEIO</name>
<evidence type="ECO:0000313" key="2">
    <source>
        <dbReference type="EMBL" id="SMB85740.1"/>
    </source>
</evidence>
<feature type="region of interest" description="Disordered" evidence="1">
    <location>
        <begin position="1"/>
        <end position="22"/>
    </location>
</feature>
<dbReference type="AlphaFoldDB" id="A0A1W1UXJ6"/>
<accession>A0A1W1UXJ6</accession>
<dbReference type="Proteomes" id="UP000192582">
    <property type="component" value="Unassembled WGS sequence"/>
</dbReference>
<gene>
    <name evidence="2" type="ORF">SAMN00790413_03521</name>
</gene>
<organism evidence="2 3">
    <name type="scientific">Deinococcus hopiensis KR-140</name>
    <dbReference type="NCBI Taxonomy" id="695939"/>
    <lineage>
        <taxon>Bacteria</taxon>
        <taxon>Thermotogati</taxon>
        <taxon>Deinococcota</taxon>
        <taxon>Deinococci</taxon>
        <taxon>Deinococcales</taxon>
        <taxon>Deinococcaceae</taxon>
        <taxon>Deinococcus</taxon>
    </lineage>
</organism>
<dbReference type="EMBL" id="FWWU01000008">
    <property type="protein sequence ID" value="SMB85740.1"/>
    <property type="molecule type" value="Genomic_DNA"/>
</dbReference>
<reference evidence="2 3" key="1">
    <citation type="submission" date="2017-04" db="EMBL/GenBank/DDBJ databases">
        <authorList>
            <person name="Afonso C.L."/>
            <person name="Miller P.J."/>
            <person name="Scott M.A."/>
            <person name="Spackman E."/>
            <person name="Goraichik I."/>
            <person name="Dimitrov K.M."/>
            <person name="Suarez D.L."/>
            <person name="Swayne D.E."/>
        </authorList>
    </citation>
    <scope>NUCLEOTIDE SEQUENCE [LARGE SCALE GENOMIC DNA]</scope>
    <source>
        <strain evidence="2 3">KR-140</strain>
    </source>
</reference>
<evidence type="ECO:0000256" key="1">
    <source>
        <dbReference type="SAM" id="MobiDB-lite"/>
    </source>
</evidence>